<dbReference type="Proteomes" id="UP001219956">
    <property type="component" value="Unassembled WGS sequence"/>
</dbReference>
<dbReference type="CDD" id="cd04301">
    <property type="entry name" value="NAT_SF"/>
    <property type="match status" value="1"/>
</dbReference>
<name>A0ABT5IY85_9NEIS</name>
<gene>
    <name evidence="2" type="ORF">PQU95_09945</name>
</gene>
<dbReference type="PROSITE" id="PS51186">
    <property type="entry name" value="GNAT"/>
    <property type="match status" value="1"/>
</dbReference>
<dbReference type="Pfam" id="PF00583">
    <property type="entry name" value="Acetyltransf_1"/>
    <property type="match status" value="1"/>
</dbReference>
<evidence type="ECO:0000259" key="1">
    <source>
        <dbReference type="PROSITE" id="PS51186"/>
    </source>
</evidence>
<reference evidence="2 3" key="1">
    <citation type="submission" date="2023-01" db="EMBL/GenBank/DDBJ databases">
        <title>Novel species of the genus Vogesella isolated from rivers.</title>
        <authorList>
            <person name="Lu H."/>
        </authorList>
    </citation>
    <scope>NUCLEOTIDE SEQUENCE [LARGE SCALE GENOMIC DNA]</scope>
    <source>
        <strain evidence="2 3">DC21W</strain>
    </source>
</reference>
<proteinExistence type="predicted"/>
<dbReference type="Gene3D" id="3.40.630.30">
    <property type="match status" value="1"/>
</dbReference>
<comment type="caution">
    <text evidence="2">The sequence shown here is derived from an EMBL/GenBank/DDBJ whole genome shotgun (WGS) entry which is preliminary data.</text>
</comment>
<evidence type="ECO:0000313" key="2">
    <source>
        <dbReference type="EMBL" id="MDC7717533.1"/>
    </source>
</evidence>
<feature type="domain" description="N-acetyltransferase" evidence="1">
    <location>
        <begin position="11"/>
        <end position="166"/>
    </location>
</feature>
<evidence type="ECO:0000313" key="3">
    <source>
        <dbReference type="Proteomes" id="UP001219956"/>
    </source>
</evidence>
<organism evidence="2 3">
    <name type="scientific">Vogesella aquatica</name>
    <dbReference type="NCBI Taxonomy" id="2984206"/>
    <lineage>
        <taxon>Bacteria</taxon>
        <taxon>Pseudomonadati</taxon>
        <taxon>Pseudomonadota</taxon>
        <taxon>Betaproteobacteria</taxon>
        <taxon>Neisseriales</taxon>
        <taxon>Chromobacteriaceae</taxon>
        <taxon>Vogesella</taxon>
    </lineage>
</organism>
<dbReference type="RefSeq" id="WP_272751849.1">
    <property type="nucleotide sequence ID" value="NZ_JAQQLF010000011.1"/>
</dbReference>
<dbReference type="EMBL" id="JAQQLF010000011">
    <property type="protein sequence ID" value="MDC7717533.1"/>
    <property type="molecule type" value="Genomic_DNA"/>
</dbReference>
<accession>A0ABT5IY85</accession>
<dbReference type="InterPro" id="IPR000182">
    <property type="entry name" value="GNAT_dom"/>
</dbReference>
<sequence>MLNLMSSNFALGLRPSRSQDQPFIQQVFSSARPDLQYIDGETDLIESIIQLQQEVLLRGAEQAHPGAMHFIIEQDGQPIGVTLVDFGEQAVHIIFLAMLPALRGMGYGKQVLQHLQQAAWQVRAPLTVVVWKSNVAARQLYLSLGFMVAEQSEMADKLVWHPQQDPAQPRQAAALPA</sequence>
<keyword evidence="3" id="KW-1185">Reference proteome</keyword>
<dbReference type="SUPFAM" id="SSF55729">
    <property type="entry name" value="Acyl-CoA N-acyltransferases (Nat)"/>
    <property type="match status" value="1"/>
</dbReference>
<protein>
    <submittedName>
        <fullName evidence="2">GNAT family N-acetyltransferase</fullName>
    </submittedName>
</protein>
<dbReference type="InterPro" id="IPR016181">
    <property type="entry name" value="Acyl_CoA_acyltransferase"/>
</dbReference>